<dbReference type="Gene3D" id="3.40.50.280">
    <property type="entry name" value="Cobalamin-binding domain"/>
    <property type="match status" value="1"/>
</dbReference>
<dbReference type="GO" id="GO:0046872">
    <property type="term" value="F:metal ion binding"/>
    <property type="evidence" value="ECO:0007669"/>
    <property type="project" value="InterPro"/>
</dbReference>
<evidence type="ECO:0000259" key="2">
    <source>
        <dbReference type="PROSITE" id="PS51332"/>
    </source>
</evidence>
<name>A0A2R8A9U6_9RHOB</name>
<keyword evidence="4" id="KW-1185">Reference proteome</keyword>
<dbReference type="AlphaFoldDB" id="A0A2R8A9U6"/>
<feature type="region of interest" description="Disordered" evidence="1">
    <location>
        <begin position="1"/>
        <end position="29"/>
    </location>
</feature>
<dbReference type="CDD" id="cd02065">
    <property type="entry name" value="B12-binding_like"/>
    <property type="match status" value="1"/>
</dbReference>
<gene>
    <name evidence="3" type="ORF">POI8812_01321</name>
</gene>
<dbReference type="Pfam" id="PF02310">
    <property type="entry name" value="B12-binding"/>
    <property type="match status" value="1"/>
</dbReference>
<dbReference type="InterPro" id="IPR006158">
    <property type="entry name" value="Cobalamin-bd"/>
</dbReference>
<organism evidence="3 4">
    <name type="scientific">Pontivivens insulae</name>
    <dbReference type="NCBI Taxonomy" id="1639689"/>
    <lineage>
        <taxon>Bacteria</taxon>
        <taxon>Pseudomonadati</taxon>
        <taxon>Pseudomonadota</taxon>
        <taxon>Alphaproteobacteria</taxon>
        <taxon>Rhodobacterales</taxon>
        <taxon>Paracoccaceae</taxon>
        <taxon>Pontivivens</taxon>
    </lineage>
</organism>
<evidence type="ECO:0000256" key="1">
    <source>
        <dbReference type="SAM" id="MobiDB-lite"/>
    </source>
</evidence>
<dbReference type="EMBL" id="OMKW01000002">
    <property type="protein sequence ID" value="SPF29016.1"/>
    <property type="molecule type" value="Genomic_DNA"/>
</dbReference>
<reference evidence="3 4" key="1">
    <citation type="submission" date="2018-03" db="EMBL/GenBank/DDBJ databases">
        <authorList>
            <person name="Keele B.F."/>
        </authorList>
    </citation>
    <scope>NUCLEOTIDE SEQUENCE [LARGE SCALE GENOMIC DNA]</scope>
    <source>
        <strain evidence="3 4">CeCT 8812</strain>
    </source>
</reference>
<feature type="domain" description="B12-binding" evidence="2">
    <location>
        <begin position="147"/>
        <end position="277"/>
    </location>
</feature>
<accession>A0A2R8A9U6</accession>
<evidence type="ECO:0000313" key="3">
    <source>
        <dbReference type="EMBL" id="SPF29016.1"/>
    </source>
</evidence>
<proteinExistence type="predicted"/>
<protein>
    <recommendedName>
        <fullName evidence="2">B12-binding domain-containing protein</fullName>
    </recommendedName>
</protein>
<dbReference type="Proteomes" id="UP000244932">
    <property type="component" value="Unassembled WGS sequence"/>
</dbReference>
<dbReference type="SUPFAM" id="SSF52242">
    <property type="entry name" value="Cobalamin (vitamin B12)-binding domain"/>
    <property type="match status" value="1"/>
</dbReference>
<dbReference type="InterPro" id="IPR036724">
    <property type="entry name" value="Cobalamin-bd_sf"/>
</dbReference>
<dbReference type="OrthoDB" id="5498228at2"/>
<feature type="compositionally biased region" description="Gly residues" evidence="1">
    <location>
        <begin position="18"/>
        <end position="27"/>
    </location>
</feature>
<dbReference type="GO" id="GO:0031419">
    <property type="term" value="F:cobalamin binding"/>
    <property type="evidence" value="ECO:0007669"/>
    <property type="project" value="InterPro"/>
</dbReference>
<evidence type="ECO:0000313" key="4">
    <source>
        <dbReference type="Proteomes" id="UP000244932"/>
    </source>
</evidence>
<sequence>MQGGPTARDWETALDGPGFSGNGGSPGGRRRDVIALARQALSKVARRDDLSIGTTKAEHVSAFCAALISPDESAYTQILAKIGASGVGQRELMDVYVPFAAEMLGADWADDYLGFAEVSVGSSRLNDIIRSAALTDYDYRGTAIPLGHRALMIVPAEEQHSLGAFIAANQFRKHGLRVHMSIAHSAEEVSALIDEERYSMIGISAGSHKLVDPIQKLVELMREWNRDIGPVILGGAITRQNLDVADSTGVDLVSSNPREVMKFCGFRSQMERNDERDVGEAP</sequence>
<dbReference type="PROSITE" id="PS51332">
    <property type="entry name" value="B12_BINDING"/>
    <property type="match status" value="1"/>
</dbReference>